<dbReference type="EMBL" id="CP032869">
    <property type="protein sequence ID" value="AYL98561.1"/>
    <property type="molecule type" value="Genomic_DNA"/>
</dbReference>
<proteinExistence type="predicted"/>
<organism evidence="2 3">
    <name type="scientific">Mucilaginibacter celer</name>
    <dbReference type="NCBI Taxonomy" id="2305508"/>
    <lineage>
        <taxon>Bacteria</taxon>
        <taxon>Pseudomonadati</taxon>
        <taxon>Bacteroidota</taxon>
        <taxon>Sphingobacteriia</taxon>
        <taxon>Sphingobacteriales</taxon>
        <taxon>Sphingobacteriaceae</taxon>
        <taxon>Mucilaginibacter</taxon>
    </lineage>
</organism>
<keyword evidence="1" id="KW-0812">Transmembrane</keyword>
<protein>
    <submittedName>
        <fullName evidence="2">Uncharacterized protein</fullName>
    </submittedName>
</protein>
<gene>
    <name evidence="2" type="ORF">HYN43_026245</name>
</gene>
<dbReference type="Proteomes" id="UP000270046">
    <property type="component" value="Chromosome"/>
</dbReference>
<keyword evidence="3" id="KW-1185">Reference proteome</keyword>
<reference evidence="2 3" key="1">
    <citation type="submission" date="2018-10" db="EMBL/GenBank/DDBJ databases">
        <title>Genome sequencing of Mucilaginibacter sp. HYN0043.</title>
        <authorList>
            <person name="Kim M."/>
            <person name="Yi H."/>
        </authorList>
    </citation>
    <scope>NUCLEOTIDE SEQUENCE [LARGE SCALE GENOMIC DNA]</scope>
    <source>
        <strain evidence="2 3">HYN0043</strain>
    </source>
</reference>
<evidence type="ECO:0000313" key="2">
    <source>
        <dbReference type="EMBL" id="AYL98561.1"/>
    </source>
</evidence>
<keyword evidence="1" id="KW-1133">Transmembrane helix</keyword>
<evidence type="ECO:0000256" key="1">
    <source>
        <dbReference type="SAM" id="Phobius"/>
    </source>
</evidence>
<evidence type="ECO:0000313" key="3">
    <source>
        <dbReference type="Proteomes" id="UP000270046"/>
    </source>
</evidence>
<name>A0A494VWT7_9SPHI</name>
<dbReference type="KEGG" id="muh:HYN43_026245"/>
<dbReference type="AlphaFoldDB" id="A0A494VWT7"/>
<sequence>MMFFATANINTNVLNAINGGMLLIFNTYILHFLFGIAPIGGLITPIMLNLDLWDGRDYV</sequence>
<accession>A0A494VWT7</accession>
<keyword evidence="1" id="KW-0472">Membrane</keyword>
<feature type="transmembrane region" description="Helical" evidence="1">
    <location>
        <begin position="28"/>
        <end position="48"/>
    </location>
</feature>